<dbReference type="SUPFAM" id="SSF51197">
    <property type="entry name" value="Clavaminate synthase-like"/>
    <property type="match status" value="1"/>
</dbReference>
<dbReference type="InterPro" id="IPR008775">
    <property type="entry name" value="Phytyl_CoA_dOase-like"/>
</dbReference>
<evidence type="ECO:0000313" key="6">
    <source>
        <dbReference type="Proteomes" id="UP000664859"/>
    </source>
</evidence>
<dbReference type="Gene3D" id="2.60.120.620">
    <property type="entry name" value="q2cbj1_9rhob like domain"/>
    <property type="match status" value="1"/>
</dbReference>
<protein>
    <recommendedName>
        <fullName evidence="7">Phytanoyl-CoA dioxygenase</fullName>
    </recommendedName>
</protein>
<evidence type="ECO:0000256" key="1">
    <source>
        <dbReference type="ARBA" id="ARBA00001962"/>
    </source>
</evidence>
<comment type="cofactor">
    <cofactor evidence="1">
        <name>Fe cation</name>
        <dbReference type="ChEBI" id="CHEBI:24875"/>
    </cofactor>
</comment>
<organism evidence="5 6">
    <name type="scientific">Tribonema minus</name>
    <dbReference type="NCBI Taxonomy" id="303371"/>
    <lineage>
        <taxon>Eukaryota</taxon>
        <taxon>Sar</taxon>
        <taxon>Stramenopiles</taxon>
        <taxon>Ochrophyta</taxon>
        <taxon>PX clade</taxon>
        <taxon>Xanthophyceae</taxon>
        <taxon>Tribonematales</taxon>
        <taxon>Tribonemataceae</taxon>
        <taxon>Tribonema</taxon>
    </lineage>
</organism>
<gene>
    <name evidence="5" type="ORF">JKP88DRAFT_329822</name>
</gene>
<keyword evidence="6" id="KW-1185">Reference proteome</keyword>
<keyword evidence="3" id="KW-0408">Iron</keyword>
<feature type="region of interest" description="Disordered" evidence="4">
    <location>
        <begin position="270"/>
        <end position="305"/>
    </location>
</feature>
<dbReference type="Pfam" id="PF05721">
    <property type="entry name" value="PhyH"/>
    <property type="match status" value="1"/>
</dbReference>
<name>A0A835YWK8_9STRA</name>
<evidence type="ECO:0008006" key="7">
    <source>
        <dbReference type="Google" id="ProtNLM"/>
    </source>
</evidence>
<sequence length="323" mass="34342">MLGIMREHTDGFVLLRGAFPRDAAAACRAAISDRLRQDGIAFDDPSTWVERHSIPELYGRELGPPWSLVYTPRLAAALDQLLGAGAWRDFGLGWWFFTFPGVSAPPWGAAGHWHVDGAHLNRTPASPEGALILIVMLSDVAERGGGTALAVGSHRKAARLLWAHGGEGGLRGPRLSRLALAELMDEEGALRCPVVETRGKAGDVMLLHPLLLHARSKNLAPSVRVMCNPAVSLRAPMALRPGSPHAMSPVERVIWQAQCAPAAAAACAAADDDELRPGRKRARGAGRGGTSEDQSGDDDDGEAAAVAARMGFASFGARRQRGR</sequence>
<dbReference type="EMBL" id="JAFCMP010000515">
    <property type="protein sequence ID" value="KAG5178444.1"/>
    <property type="molecule type" value="Genomic_DNA"/>
</dbReference>
<evidence type="ECO:0000313" key="5">
    <source>
        <dbReference type="EMBL" id="KAG5178444.1"/>
    </source>
</evidence>
<comment type="caution">
    <text evidence="5">The sequence shown here is derived from an EMBL/GenBank/DDBJ whole genome shotgun (WGS) entry which is preliminary data.</text>
</comment>
<keyword evidence="2" id="KW-0479">Metal-binding</keyword>
<dbReference type="OrthoDB" id="4664297at2759"/>
<accession>A0A835YWK8</accession>
<dbReference type="GO" id="GO:0046872">
    <property type="term" value="F:metal ion binding"/>
    <property type="evidence" value="ECO:0007669"/>
    <property type="project" value="UniProtKB-KW"/>
</dbReference>
<evidence type="ECO:0000256" key="4">
    <source>
        <dbReference type="SAM" id="MobiDB-lite"/>
    </source>
</evidence>
<proteinExistence type="predicted"/>
<dbReference type="PANTHER" id="PTHR20883">
    <property type="entry name" value="PHYTANOYL-COA DIOXYGENASE DOMAIN CONTAINING 1"/>
    <property type="match status" value="1"/>
</dbReference>
<evidence type="ECO:0000256" key="2">
    <source>
        <dbReference type="ARBA" id="ARBA00022723"/>
    </source>
</evidence>
<evidence type="ECO:0000256" key="3">
    <source>
        <dbReference type="ARBA" id="ARBA00023004"/>
    </source>
</evidence>
<dbReference type="Proteomes" id="UP000664859">
    <property type="component" value="Unassembled WGS sequence"/>
</dbReference>
<dbReference type="PANTHER" id="PTHR20883:SF15">
    <property type="entry name" value="PHYTANOYL-COA DIOXYGENASE DOMAIN-CONTAINING PROTEIN 1"/>
    <property type="match status" value="1"/>
</dbReference>
<dbReference type="AlphaFoldDB" id="A0A835YWK8"/>
<reference evidence="5" key="1">
    <citation type="submission" date="2021-02" db="EMBL/GenBank/DDBJ databases">
        <title>First Annotated Genome of the Yellow-green Alga Tribonema minus.</title>
        <authorList>
            <person name="Mahan K.M."/>
        </authorList>
    </citation>
    <scope>NUCLEOTIDE SEQUENCE</scope>
    <source>
        <strain evidence="5">UTEX B ZZ1240</strain>
    </source>
</reference>